<dbReference type="GO" id="GO:0008115">
    <property type="term" value="F:sarcosine oxidase activity"/>
    <property type="evidence" value="ECO:0007669"/>
    <property type="project" value="InterPro"/>
</dbReference>
<dbReference type="SUPFAM" id="SSF103025">
    <property type="entry name" value="Folate-binding domain"/>
    <property type="match status" value="1"/>
</dbReference>
<sequence>MLDLSITGRADALAILEQTASPCPTARLASLGPRSRFILRGGDEAVAAASAAFGVEIPREPNRAAVAGDRAALWLGPDEWVLVAGEEEGPALGEALAAALENIAHSLTDVSHRSVAFTLAGRHAATVLNSNCPLDLSLAAFPVGACTRTLLGKAEIVLRRADEETFVIDVWRSFATYVWRLIEEGRLEYTL</sequence>
<evidence type="ECO:0000313" key="1">
    <source>
        <dbReference type="EMBL" id="MQT11739.1"/>
    </source>
</evidence>
<accession>A0A6A7Y1G0</accession>
<protein>
    <submittedName>
        <fullName evidence="1">Sarcosine oxidase subunit gamma family protein</fullName>
    </submittedName>
</protein>
<dbReference type="InterPro" id="IPR007375">
    <property type="entry name" value="SoxG"/>
</dbReference>
<dbReference type="InterPro" id="IPR006280">
    <property type="entry name" value="SoxG_het"/>
</dbReference>
<dbReference type="Pfam" id="PF04268">
    <property type="entry name" value="SoxG"/>
    <property type="match status" value="1"/>
</dbReference>
<dbReference type="NCBIfam" id="TIGR01375">
    <property type="entry name" value="soxG"/>
    <property type="match status" value="1"/>
</dbReference>
<dbReference type="GO" id="GO:1901053">
    <property type="term" value="P:sarcosine catabolic process"/>
    <property type="evidence" value="ECO:0007669"/>
    <property type="project" value="InterPro"/>
</dbReference>
<dbReference type="AlphaFoldDB" id="A0A6A7Y1G0"/>
<proteinExistence type="predicted"/>
<dbReference type="RefSeq" id="WP_153478765.1">
    <property type="nucleotide sequence ID" value="NZ_VWNA01000001.1"/>
</dbReference>
<organism evidence="1 2">
    <name type="scientific">Segnochrobactrum spirostomi</name>
    <dbReference type="NCBI Taxonomy" id="2608987"/>
    <lineage>
        <taxon>Bacteria</taxon>
        <taxon>Pseudomonadati</taxon>
        <taxon>Pseudomonadota</taxon>
        <taxon>Alphaproteobacteria</taxon>
        <taxon>Hyphomicrobiales</taxon>
        <taxon>Segnochrobactraceae</taxon>
        <taxon>Segnochrobactrum</taxon>
    </lineage>
</organism>
<gene>
    <name evidence="1" type="primary">soxG</name>
    <name evidence="1" type="ORF">F0357_03425</name>
</gene>
<dbReference type="Gene3D" id="3.30.1360.120">
    <property type="entry name" value="Probable tRNA modification gtpase trme, domain 1"/>
    <property type="match status" value="1"/>
</dbReference>
<keyword evidence="2" id="KW-1185">Reference proteome</keyword>
<reference evidence="1 2" key="1">
    <citation type="submission" date="2019-09" db="EMBL/GenBank/DDBJ databases">
        <title>Segnochrobactrum spirostomi gen. nov., sp. nov., isolated from the ciliate Spirostomum cf. yagiui and description of a novel family, Segnochrobactraceae fam. nov. within the order Rhizobiales of the class Alphaproteobacteria.</title>
        <authorList>
            <person name="Akter S."/>
            <person name="Shazib S.U.A."/>
            <person name="Shin M.K."/>
        </authorList>
    </citation>
    <scope>NUCLEOTIDE SEQUENCE [LARGE SCALE GENOMIC DNA]</scope>
    <source>
        <strain evidence="1 2">Sp-1</strain>
    </source>
</reference>
<evidence type="ECO:0000313" key="2">
    <source>
        <dbReference type="Proteomes" id="UP000332515"/>
    </source>
</evidence>
<name>A0A6A7Y1G0_9HYPH</name>
<dbReference type="Proteomes" id="UP000332515">
    <property type="component" value="Unassembled WGS sequence"/>
</dbReference>
<comment type="caution">
    <text evidence="1">The sequence shown here is derived from an EMBL/GenBank/DDBJ whole genome shotgun (WGS) entry which is preliminary data.</text>
</comment>
<dbReference type="InterPro" id="IPR027266">
    <property type="entry name" value="TrmE/GcvT-like"/>
</dbReference>
<dbReference type="Gene3D" id="3.30.70.1520">
    <property type="entry name" value="Heterotetrameric sarcosine oxidase"/>
    <property type="match status" value="1"/>
</dbReference>
<dbReference type="EMBL" id="VWNA01000001">
    <property type="protein sequence ID" value="MQT11739.1"/>
    <property type="molecule type" value="Genomic_DNA"/>
</dbReference>